<protein>
    <submittedName>
        <fullName evidence="2">Uncharacterized protein</fullName>
    </submittedName>
</protein>
<reference evidence="2" key="1">
    <citation type="journal article" date="2015" name="Nature">
        <title>Complex archaea that bridge the gap between prokaryotes and eukaryotes.</title>
        <authorList>
            <person name="Spang A."/>
            <person name="Saw J.H."/>
            <person name="Jorgensen S.L."/>
            <person name="Zaremba-Niedzwiedzka K."/>
            <person name="Martijn J."/>
            <person name="Lind A.E."/>
            <person name="van Eijk R."/>
            <person name="Schleper C."/>
            <person name="Guy L."/>
            <person name="Ettema T.J."/>
        </authorList>
    </citation>
    <scope>NUCLEOTIDE SEQUENCE</scope>
</reference>
<proteinExistence type="predicted"/>
<dbReference type="AlphaFoldDB" id="A0A0F9UJC1"/>
<accession>A0A0F9UJC1</accession>
<feature type="region of interest" description="Disordered" evidence="1">
    <location>
        <begin position="75"/>
        <end position="94"/>
    </location>
</feature>
<feature type="region of interest" description="Disordered" evidence="1">
    <location>
        <begin position="22"/>
        <end position="50"/>
    </location>
</feature>
<feature type="compositionally biased region" description="Basic and acidic residues" evidence="1">
    <location>
        <begin position="78"/>
        <end position="94"/>
    </location>
</feature>
<evidence type="ECO:0000313" key="2">
    <source>
        <dbReference type="EMBL" id="KKN87457.1"/>
    </source>
</evidence>
<comment type="caution">
    <text evidence="2">The sequence shown here is derived from an EMBL/GenBank/DDBJ whole genome shotgun (WGS) entry which is preliminary data.</text>
</comment>
<evidence type="ECO:0000256" key="1">
    <source>
        <dbReference type="SAM" id="MobiDB-lite"/>
    </source>
</evidence>
<dbReference type="EMBL" id="LAZR01000138">
    <property type="protein sequence ID" value="KKN87457.1"/>
    <property type="molecule type" value="Genomic_DNA"/>
</dbReference>
<sequence length="94" mass="10649">MTRSWINAVRRLLKCRKLKPGEKIGARLRIPDPPPPKQRPPEYWQPAPDGTKVEETTTVEHEGGRVRVTTGQIITTPDGERFPGRVDVEEGTEH</sequence>
<name>A0A0F9UJC1_9ZZZZ</name>
<organism evidence="2">
    <name type="scientific">marine sediment metagenome</name>
    <dbReference type="NCBI Taxonomy" id="412755"/>
    <lineage>
        <taxon>unclassified sequences</taxon>
        <taxon>metagenomes</taxon>
        <taxon>ecological metagenomes</taxon>
    </lineage>
</organism>
<gene>
    <name evidence="2" type="ORF">LCGC14_0259120</name>
</gene>